<accession>A7I7C7</accession>
<dbReference type="STRING" id="456442.Mboo_1120"/>
<dbReference type="PANTHER" id="PTHR44591:SF3">
    <property type="entry name" value="RESPONSE REGULATORY DOMAIN-CONTAINING PROTEIN"/>
    <property type="match status" value="1"/>
</dbReference>
<dbReference type="OrthoDB" id="9652at2157"/>
<dbReference type="SUPFAM" id="SSF52172">
    <property type="entry name" value="CheY-like"/>
    <property type="match status" value="1"/>
</dbReference>
<evidence type="ECO:0000256" key="1">
    <source>
        <dbReference type="ARBA" id="ARBA00022553"/>
    </source>
</evidence>
<protein>
    <submittedName>
        <fullName evidence="4">Response regulator receiver protein</fullName>
    </submittedName>
</protein>
<gene>
    <name evidence="4" type="ordered locus">Mboo_1120</name>
</gene>
<feature type="modified residue" description="4-aspartylphosphate" evidence="2">
    <location>
        <position position="53"/>
    </location>
</feature>
<evidence type="ECO:0000259" key="3">
    <source>
        <dbReference type="PROSITE" id="PS50110"/>
    </source>
</evidence>
<evidence type="ECO:0000256" key="2">
    <source>
        <dbReference type="PROSITE-ProRule" id="PRU00169"/>
    </source>
</evidence>
<dbReference type="InterPro" id="IPR001789">
    <property type="entry name" value="Sig_transdc_resp-reg_receiver"/>
</dbReference>
<dbReference type="GeneID" id="5411364"/>
<dbReference type="EMBL" id="CP000780">
    <property type="protein sequence ID" value="ABS55638.1"/>
    <property type="molecule type" value="Genomic_DNA"/>
</dbReference>
<dbReference type="InterPro" id="IPR011006">
    <property type="entry name" value="CheY-like_superfamily"/>
</dbReference>
<name>A7I7C7_METB6</name>
<sequence length="121" mass="13668">MTRKIVVVEDDQPILDLMEILLKKLGYEPVLIPNGLDALSAVKADPPALILLDIMMSPLSGWEFLERLRTEYNLREIPVLLFTASPNVPEKMRTLNDPLVGILQKPVTFNELRTAIEKFLG</sequence>
<keyword evidence="1 2" id="KW-0597">Phosphoprotein</keyword>
<organism evidence="4 5">
    <name type="scientific">Methanoregula boonei (strain DSM 21154 / JCM 14090 / 6A8)</name>
    <dbReference type="NCBI Taxonomy" id="456442"/>
    <lineage>
        <taxon>Archaea</taxon>
        <taxon>Methanobacteriati</taxon>
        <taxon>Methanobacteriota</taxon>
        <taxon>Stenosarchaea group</taxon>
        <taxon>Methanomicrobia</taxon>
        <taxon>Methanomicrobiales</taxon>
        <taxon>Methanoregulaceae</taxon>
        <taxon>Methanoregula</taxon>
    </lineage>
</organism>
<dbReference type="HOGENOM" id="CLU_000445_69_17_2"/>
<reference evidence="5" key="1">
    <citation type="journal article" date="2015" name="Microbiology">
        <title>Genome of Methanoregula boonei 6A8 reveals adaptations to oligotrophic peatland environments.</title>
        <authorList>
            <person name="Braeuer S."/>
            <person name="Cadillo-Quiroz H."/>
            <person name="Kyrpides N."/>
            <person name="Woyke T."/>
            <person name="Goodwin L."/>
            <person name="Detter C."/>
            <person name="Podell S."/>
            <person name="Yavitt J.B."/>
            <person name="Zinder S.H."/>
        </authorList>
    </citation>
    <scope>NUCLEOTIDE SEQUENCE [LARGE SCALE GENOMIC DNA]</scope>
    <source>
        <strain evidence="5">DSM 21154 / JCM 14090 / 6A8</strain>
    </source>
</reference>
<evidence type="ECO:0000313" key="4">
    <source>
        <dbReference type="EMBL" id="ABS55638.1"/>
    </source>
</evidence>
<dbReference type="SMART" id="SM00448">
    <property type="entry name" value="REC"/>
    <property type="match status" value="1"/>
</dbReference>
<dbReference type="KEGG" id="mbn:Mboo_1120"/>
<evidence type="ECO:0000313" key="5">
    <source>
        <dbReference type="Proteomes" id="UP000002408"/>
    </source>
</evidence>
<dbReference type="AlphaFoldDB" id="A7I7C7"/>
<dbReference type="Proteomes" id="UP000002408">
    <property type="component" value="Chromosome"/>
</dbReference>
<dbReference type="eggNOG" id="arCOG02591">
    <property type="taxonomic scope" value="Archaea"/>
</dbReference>
<dbReference type="InterPro" id="IPR050595">
    <property type="entry name" value="Bact_response_regulator"/>
</dbReference>
<dbReference type="PANTHER" id="PTHR44591">
    <property type="entry name" value="STRESS RESPONSE REGULATOR PROTEIN 1"/>
    <property type="match status" value="1"/>
</dbReference>
<dbReference type="PROSITE" id="PS50110">
    <property type="entry name" value="RESPONSE_REGULATORY"/>
    <property type="match status" value="1"/>
</dbReference>
<dbReference type="Gene3D" id="3.40.50.2300">
    <property type="match status" value="1"/>
</dbReference>
<proteinExistence type="predicted"/>
<dbReference type="RefSeq" id="WP_012106665.1">
    <property type="nucleotide sequence ID" value="NC_009712.1"/>
</dbReference>
<dbReference type="GO" id="GO:0000160">
    <property type="term" value="P:phosphorelay signal transduction system"/>
    <property type="evidence" value="ECO:0007669"/>
    <property type="project" value="InterPro"/>
</dbReference>
<keyword evidence="5" id="KW-1185">Reference proteome</keyword>
<dbReference type="Pfam" id="PF00072">
    <property type="entry name" value="Response_reg"/>
    <property type="match status" value="1"/>
</dbReference>
<feature type="domain" description="Response regulatory" evidence="3">
    <location>
        <begin position="4"/>
        <end position="120"/>
    </location>
</feature>